<dbReference type="AlphaFoldDB" id="A0A2M4D3J9"/>
<keyword evidence="1" id="KW-0472">Membrane</keyword>
<feature type="transmembrane region" description="Helical" evidence="1">
    <location>
        <begin position="6"/>
        <end position="32"/>
    </location>
</feature>
<reference evidence="2" key="1">
    <citation type="submission" date="2018-01" db="EMBL/GenBank/DDBJ databases">
        <title>An insight into the sialome of Amazonian anophelines.</title>
        <authorList>
            <person name="Ribeiro J.M."/>
            <person name="Scarpassa V."/>
            <person name="Calvo E."/>
        </authorList>
    </citation>
    <scope>NUCLEOTIDE SEQUENCE</scope>
</reference>
<evidence type="ECO:0000313" key="2">
    <source>
        <dbReference type="EMBL" id="MBW72137.1"/>
    </source>
</evidence>
<sequence>MRVSLMLLLLLICLSFVTVTFYVFFPSFFILFKTFLRFFAFVPSPVLESFLRLSSTSTTSSSSSFSYLPLGVRKRARIVAKIGLVVGGHPPTHRERLLLLLS</sequence>
<name>A0A2M4D3J9_ANODA</name>
<evidence type="ECO:0000256" key="1">
    <source>
        <dbReference type="SAM" id="Phobius"/>
    </source>
</evidence>
<accession>A0A2M4D3J9</accession>
<keyword evidence="1" id="KW-1133">Transmembrane helix</keyword>
<dbReference type="EMBL" id="GGFL01007959">
    <property type="protein sequence ID" value="MBW72137.1"/>
    <property type="molecule type" value="Transcribed_RNA"/>
</dbReference>
<organism evidence="2">
    <name type="scientific">Anopheles darlingi</name>
    <name type="common">Mosquito</name>
    <dbReference type="NCBI Taxonomy" id="43151"/>
    <lineage>
        <taxon>Eukaryota</taxon>
        <taxon>Metazoa</taxon>
        <taxon>Ecdysozoa</taxon>
        <taxon>Arthropoda</taxon>
        <taxon>Hexapoda</taxon>
        <taxon>Insecta</taxon>
        <taxon>Pterygota</taxon>
        <taxon>Neoptera</taxon>
        <taxon>Endopterygota</taxon>
        <taxon>Diptera</taxon>
        <taxon>Nematocera</taxon>
        <taxon>Culicoidea</taxon>
        <taxon>Culicidae</taxon>
        <taxon>Anophelinae</taxon>
        <taxon>Anopheles</taxon>
    </lineage>
</organism>
<protein>
    <submittedName>
        <fullName evidence="2">Putative secreted protein</fullName>
    </submittedName>
</protein>
<keyword evidence="1" id="KW-0812">Transmembrane</keyword>
<proteinExistence type="predicted"/>